<keyword evidence="3" id="KW-1185">Reference proteome</keyword>
<evidence type="ECO:0000313" key="2">
    <source>
        <dbReference type="EMBL" id="MEJ8848627.1"/>
    </source>
</evidence>
<organism evidence="2 3">
    <name type="scientific">Variovorax rhizosphaerae</name>
    <dbReference type="NCBI Taxonomy" id="1836200"/>
    <lineage>
        <taxon>Bacteria</taxon>
        <taxon>Pseudomonadati</taxon>
        <taxon>Pseudomonadota</taxon>
        <taxon>Betaproteobacteria</taxon>
        <taxon>Burkholderiales</taxon>
        <taxon>Comamonadaceae</taxon>
        <taxon>Variovorax</taxon>
    </lineage>
</organism>
<dbReference type="InterPro" id="IPR042100">
    <property type="entry name" value="Bug_dom1"/>
</dbReference>
<comment type="similarity">
    <text evidence="1">Belongs to the UPF0065 (bug) family.</text>
</comment>
<dbReference type="PANTHER" id="PTHR42928:SF5">
    <property type="entry name" value="BLR1237 PROTEIN"/>
    <property type="match status" value="1"/>
</dbReference>
<comment type="caution">
    <text evidence="2">The sequence shown here is derived from an EMBL/GenBank/DDBJ whole genome shotgun (WGS) entry which is preliminary data.</text>
</comment>
<evidence type="ECO:0000256" key="1">
    <source>
        <dbReference type="ARBA" id="ARBA00006987"/>
    </source>
</evidence>
<dbReference type="CDD" id="cd07012">
    <property type="entry name" value="PBP2_Bug_TTT"/>
    <property type="match status" value="1"/>
</dbReference>
<name>A0ABU8WM74_9BURK</name>
<dbReference type="Proteomes" id="UP001385892">
    <property type="component" value="Unassembled WGS sequence"/>
</dbReference>
<proteinExistence type="inferred from homology"/>
<dbReference type="Gene3D" id="3.40.190.10">
    <property type="entry name" value="Periplasmic binding protein-like II"/>
    <property type="match status" value="1"/>
</dbReference>
<reference evidence="2 3" key="1">
    <citation type="submission" date="2024-03" db="EMBL/GenBank/DDBJ databases">
        <title>Novel species of the genus Variovorax.</title>
        <authorList>
            <person name="Liu Q."/>
            <person name="Xin Y.-H."/>
        </authorList>
    </citation>
    <scope>NUCLEOTIDE SEQUENCE [LARGE SCALE GENOMIC DNA]</scope>
    <source>
        <strain evidence="2 3">KACC 18900</strain>
    </source>
</reference>
<sequence>MLNRRNFVAAGALPLSMALGIKPSMAQARYPTKPIRWLVPSPAGSPIDAIARKLSELLVTRLGQPIVIDNKPGAVGSIAAAEVARASADGYTLLFTTGDPLIGALAVLSSLPYDPRKDFAFISKVAANGPVLVAHPSVKANNLAELIAGIKAGGAMPYGSWGPGTLPAQVMESMARQAGVKLTEVPYRGSPPALQDVLGNQIGMTFTGPNLAAPLIADGKLKALAVVGPRRSPLLPNVQTFAEAGFKGFVFTNEIWAGLVAPAKLDPVIRDQLSEAVQAAVREPSLQKYLAEAGFTAIGNSPSEFAQQYAAEVAVVPPLIREMGVTPQ</sequence>
<dbReference type="Pfam" id="PF03401">
    <property type="entry name" value="TctC"/>
    <property type="match status" value="1"/>
</dbReference>
<protein>
    <submittedName>
        <fullName evidence="2">Tripartite tricarboxylate transporter substrate binding protein</fullName>
    </submittedName>
</protein>
<gene>
    <name evidence="2" type="ORF">WKW82_18360</name>
</gene>
<dbReference type="PIRSF" id="PIRSF017082">
    <property type="entry name" value="YflP"/>
    <property type="match status" value="1"/>
</dbReference>
<dbReference type="EMBL" id="JBBKZT010000008">
    <property type="protein sequence ID" value="MEJ8848627.1"/>
    <property type="molecule type" value="Genomic_DNA"/>
</dbReference>
<dbReference type="RefSeq" id="WP_340343756.1">
    <property type="nucleotide sequence ID" value="NZ_JBBKZT010000008.1"/>
</dbReference>
<dbReference type="Gene3D" id="3.40.190.150">
    <property type="entry name" value="Bordetella uptake gene, domain 1"/>
    <property type="match status" value="1"/>
</dbReference>
<dbReference type="SUPFAM" id="SSF53850">
    <property type="entry name" value="Periplasmic binding protein-like II"/>
    <property type="match status" value="1"/>
</dbReference>
<dbReference type="InterPro" id="IPR005064">
    <property type="entry name" value="BUG"/>
</dbReference>
<dbReference type="PANTHER" id="PTHR42928">
    <property type="entry name" value="TRICARBOXYLATE-BINDING PROTEIN"/>
    <property type="match status" value="1"/>
</dbReference>
<accession>A0ABU8WM74</accession>
<evidence type="ECO:0000313" key="3">
    <source>
        <dbReference type="Proteomes" id="UP001385892"/>
    </source>
</evidence>